<dbReference type="PANTHER" id="PTHR43877:SF1">
    <property type="entry name" value="ACETYLTRANSFERASE"/>
    <property type="match status" value="1"/>
</dbReference>
<gene>
    <name evidence="4" type="ORF">EV684_104114</name>
</gene>
<dbReference type="InterPro" id="IPR000182">
    <property type="entry name" value="GNAT_dom"/>
</dbReference>
<dbReference type="PROSITE" id="PS51186">
    <property type="entry name" value="GNAT"/>
    <property type="match status" value="1"/>
</dbReference>
<organism evidence="4 5">
    <name type="scientific">Rubrivivax gelatinosus</name>
    <name type="common">Rhodocyclus gelatinosus</name>
    <name type="synonym">Rhodopseudomonas gelatinosa</name>
    <dbReference type="NCBI Taxonomy" id="28068"/>
    <lineage>
        <taxon>Bacteria</taxon>
        <taxon>Pseudomonadati</taxon>
        <taxon>Pseudomonadota</taxon>
        <taxon>Betaproteobacteria</taxon>
        <taxon>Burkholderiales</taxon>
        <taxon>Sphaerotilaceae</taxon>
        <taxon>Rubrivivax</taxon>
    </lineage>
</organism>
<evidence type="ECO:0000313" key="5">
    <source>
        <dbReference type="Proteomes" id="UP000295106"/>
    </source>
</evidence>
<dbReference type="SUPFAM" id="SSF55729">
    <property type="entry name" value="Acyl-CoA N-acyltransferases (Nat)"/>
    <property type="match status" value="1"/>
</dbReference>
<dbReference type="AlphaFoldDB" id="A0A4R2MUW6"/>
<dbReference type="Gene3D" id="3.40.630.30">
    <property type="match status" value="1"/>
</dbReference>
<dbReference type="GO" id="GO:0016747">
    <property type="term" value="F:acyltransferase activity, transferring groups other than amino-acyl groups"/>
    <property type="evidence" value="ECO:0007669"/>
    <property type="project" value="InterPro"/>
</dbReference>
<comment type="caution">
    <text evidence="4">The sequence shown here is derived from an EMBL/GenBank/DDBJ whole genome shotgun (WGS) entry which is preliminary data.</text>
</comment>
<keyword evidence="2" id="KW-0012">Acyltransferase</keyword>
<protein>
    <submittedName>
        <fullName evidence="4">Acetyltransferase (GNAT) family protein</fullName>
    </submittedName>
</protein>
<dbReference type="GeneID" id="99685749"/>
<sequence length="147" mass="16053">MTATWTVRTVGPDDAASIARHRYFRGEPQEDLDAYAAWVVSRIERGTYIGFVAEAEGQVVGSAGAVLLDWGPTRGEASGTRARIVNVYTEEPWRKRGIAKALVDRVMGACTEAGIRVFSLAASEEAAPMYRALGFVPYANEMILRRG</sequence>
<dbReference type="InterPro" id="IPR050832">
    <property type="entry name" value="Bact_Acetyltransf"/>
</dbReference>
<dbReference type="CDD" id="cd04301">
    <property type="entry name" value="NAT_SF"/>
    <property type="match status" value="1"/>
</dbReference>
<dbReference type="OrthoDB" id="118633at2"/>
<feature type="domain" description="N-acetyltransferase" evidence="3">
    <location>
        <begin position="5"/>
        <end position="147"/>
    </location>
</feature>
<reference evidence="4 5" key="1">
    <citation type="submission" date="2019-03" db="EMBL/GenBank/DDBJ databases">
        <title>Genomic Encyclopedia of Type Strains, Phase IV (KMG-IV): sequencing the most valuable type-strain genomes for metagenomic binning, comparative biology and taxonomic classification.</title>
        <authorList>
            <person name="Goeker M."/>
        </authorList>
    </citation>
    <scope>NUCLEOTIDE SEQUENCE [LARGE SCALE GENOMIC DNA]</scope>
    <source>
        <strain evidence="4 5">DSM 1709</strain>
    </source>
</reference>
<dbReference type="Pfam" id="PF00583">
    <property type="entry name" value="Acetyltransf_1"/>
    <property type="match status" value="1"/>
</dbReference>
<dbReference type="RefSeq" id="WP_132645899.1">
    <property type="nucleotide sequence ID" value="NZ_CP181386.1"/>
</dbReference>
<dbReference type="Proteomes" id="UP000295106">
    <property type="component" value="Unassembled WGS sequence"/>
</dbReference>
<dbReference type="PANTHER" id="PTHR43877">
    <property type="entry name" value="AMINOALKYLPHOSPHONATE N-ACETYLTRANSFERASE-RELATED-RELATED"/>
    <property type="match status" value="1"/>
</dbReference>
<dbReference type="InterPro" id="IPR016181">
    <property type="entry name" value="Acyl_CoA_acyltransferase"/>
</dbReference>
<accession>A0A4R2MUW6</accession>
<keyword evidence="1 4" id="KW-0808">Transferase</keyword>
<evidence type="ECO:0000313" key="4">
    <source>
        <dbReference type="EMBL" id="TCP03393.1"/>
    </source>
</evidence>
<evidence type="ECO:0000256" key="1">
    <source>
        <dbReference type="ARBA" id="ARBA00022679"/>
    </source>
</evidence>
<proteinExistence type="predicted"/>
<name>A0A4R2MUW6_RUBGE</name>
<dbReference type="EMBL" id="SLXD01000004">
    <property type="protein sequence ID" value="TCP03393.1"/>
    <property type="molecule type" value="Genomic_DNA"/>
</dbReference>
<evidence type="ECO:0000259" key="3">
    <source>
        <dbReference type="PROSITE" id="PS51186"/>
    </source>
</evidence>
<evidence type="ECO:0000256" key="2">
    <source>
        <dbReference type="ARBA" id="ARBA00023315"/>
    </source>
</evidence>